<dbReference type="PANTHER" id="PTHR21535">
    <property type="entry name" value="MAGNESIUM AND COBALT TRANSPORT PROTEIN/MITOCHONDRIAL IMPORT INNER MEMBRANE TRANSLOCASE SUBUNIT TIM8"/>
    <property type="match status" value="1"/>
</dbReference>
<evidence type="ECO:0000256" key="2">
    <source>
        <dbReference type="ARBA" id="ARBA00009765"/>
    </source>
</evidence>
<dbReference type="Gene3D" id="3.30.460.20">
    <property type="entry name" value="CorA soluble domain-like"/>
    <property type="match status" value="1"/>
</dbReference>
<dbReference type="Proteomes" id="UP000282876">
    <property type="component" value="Unassembled WGS sequence"/>
</dbReference>
<dbReference type="STRING" id="291195.A0A437AJV0"/>
<evidence type="ECO:0000256" key="4">
    <source>
        <dbReference type="ARBA" id="ARBA00022989"/>
    </source>
</evidence>
<dbReference type="VEuPathDB" id="MicrosporidiaDB:TUBRATIS_20790"/>
<comment type="caution">
    <text evidence="8">The sequence shown here is derived from an EMBL/GenBank/DDBJ whole genome shotgun (WGS) entry which is preliminary data.</text>
</comment>
<keyword evidence="4 7" id="KW-1133">Transmembrane helix</keyword>
<dbReference type="EMBL" id="RCSS01000514">
    <property type="protein sequence ID" value="RVD91473.1"/>
    <property type="molecule type" value="Genomic_DNA"/>
</dbReference>
<comment type="subcellular location">
    <subcellularLocation>
        <location evidence="1">Membrane</location>
        <topology evidence="1">Multi-pass membrane protein</topology>
    </subcellularLocation>
</comment>
<protein>
    <submittedName>
        <fullName evidence="8">Uncharacterized protein</fullName>
    </submittedName>
</protein>
<evidence type="ECO:0000256" key="5">
    <source>
        <dbReference type="ARBA" id="ARBA00023136"/>
    </source>
</evidence>
<feature type="coiled-coil region" evidence="6">
    <location>
        <begin position="380"/>
        <end position="414"/>
    </location>
</feature>
<evidence type="ECO:0000256" key="6">
    <source>
        <dbReference type="SAM" id="Coils"/>
    </source>
</evidence>
<sequence>MVSKTHTITEIITLYRKIKKHFPDSIVKDYKMAYDFQKLKDIKQTKYFLFDGINFYQENNLQNLPLVKEKTINLENKEEKEYVLQDYSDIFHITEDDTEHIEGNDSASNEINKEETYLRNINLQTKRRTKEDKSFKQKYWINIFQPTKEDLDFLYSQYSIHPTSLVDILESNTDEKIDLYSDYTFISLKLLTSKDEEDIDLNIIIFNNCIITTHNNHWSGMNDIINFLILLTQYTKFKTHWVVFSILVEVLQDIKFKTDLIEEIILEEKKKNSSCIPTNNARKAFLMKELNKNNESLLNLDFFSDEFELNYEVYKQKTDTNLKCNFNLTNKVSNLLSYIKSKKQILKEIIKNSIQKKNSNKFKTLNNLINYYFGLLIDDFMVAEEILRDLQKKLERQQDLLLALLDMRQSLEANLMSKAINRFALITFIFLPCQTIAGLWGMNVRVPFEKSGSLPFYFLTFSGFLFSFFLFYLICKRTGKKMKKIF</sequence>
<comment type="similarity">
    <text evidence="2">Belongs to the CorA metal ion transporter (MIT) (TC 1.A.35) family.</text>
</comment>
<dbReference type="GO" id="GO:0016020">
    <property type="term" value="C:membrane"/>
    <property type="evidence" value="ECO:0007669"/>
    <property type="project" value="UniProtKB-SubCell"/>
</dbReference>
<feature type="transmembrane region" description="Helical" evidence="7">
    <location>
        <begin position="454"/>
        <end position="475"/>
    </location>
</feature>
<evidence type="ECO:0000256" key="3">
    <source>
        <dbReference type="ARBA" id="ARBA00022692"/>
    </source>
</evidence>
<gene>
    <name evidence="8" type="ORF">TUBRATIS_20790</name>
</gene>
<dbReference type="OrthoDB" id="29879at2759"/>
<feature type="transmembrane region" description="Helical" evidence="7">
    <location>
        <begin position="423"/>
        <end position="442"/>
    </location>
</feature>
<dbReference type="Pfam" id="PF01544">
    <property type="entry name" value="CorA"/>
    <property type="match status" value="2"/>
</dbReference>
<reference evidence="8 9" key="1">
    <citation type="submission" date="2018-10" db="EMBL/GenBank/DDBJ databases">
        <title>Draft genome sequence of the microsporidian Tubulinosema ratisbonensis.</title>
        <authorList>
            <person name="Polonais V."/>
            <person name="Peyretaillade E."/>
            <person name="Niehus S."/>
            <person name="Wawrzyniak I."/>
            <person name="Franchet A."/>
            <person name="Gaspin C."/>
            <person name="Reichstadt M."/>
            <person name="Belser C."/>
            <person name="Labadie K."/>
            <person name="Delbac F."/>
            <person name="Ferrandon D."/>
        </authorList>
    </citation>
    <scope>NUCLEOTIDE SEQUENCE [LARGE SCALE GENOMIC DNA]</scope>
    <source>
        <strain evidence="8 9">Franzen</strain>
    </source>
</reference>
<evidence type="ECO:0000256" key="7">
    <source>
        <dbReference type="SAM" id="Phobius"/>
    </source>
</evidence>
<dbReference type="InterPro" id="IPR002523">
    <property type="entry name" value="MgTranspt_CorA/ZnTranspt_ZntB"/>
</dbReference>
<dbReference type="Gene3D" id="1.20.58.340">
    <property type="entry name" value="Magnesium transport protein CorA, transmembrane region"/>
    <property type="match status" value="1"/>
</dbReference>
<accession>A0A437AJV0</accession>
<dbReference type="SUPFAM" id="SSF143865">
    <property type="entry name" value="CorA soluble domain-like"/>
    <property type="match status" value="1"/>
</dbReference>
<keyword evidence="5 7" id="KW-0472">Membrane</keyword>
<dbReference type="InterPro" id="IPR045861">
    <property type="entry name" value="CorA_cytoplasmic_dom"/>
</dbReference>
<evidence type="ECO:0000256" key="1">
    <source>
        <dbReference type="ARBA" id="ARBA00004141"/>
    </source>
</evidence>
<evidence type="ECO:0000313" key="9">
    <source>
        <dbReference type="Proteomes" id="UP000282876"/>
    </source>
</evidence>
<proteinExistence type="inferred from homology"/>
<keyword evidence="3 7" id="KW-0812">Transmembrane</keyword>
<dbReference type="AlphaFoldDB" id="A0A437AJV0"/>
<keyword evidence="9" id="KW-1185">Reference proteome</keyword>
<dbReference type="SUPFAM" id="SSF144083">
    <property type="entry name" value="Magnesium transport protein CorA, transmembrane region"/>
    <property type="match status" value="1"/>
</dbReference>
<name>A0A437AJV0_9MICR</name>
<dbReference type="GO" id="GO:0046873">
    <property type="term" value="F:metal ion transmembrane transporter activity"/>
    <property type="evidence" value="ECO:0007669"/>
    <property type="project" value="InterPro"/>
</dbReference>
<dbReference type="PANTHER" id="PTHR21535:SF51">
    <property type="entry name" value="MANGANESE RESISTANCE PROTEIN MNR2"/>
    <property type="match status" value="1"/>
</dbReference>
<dbReference type="InterPro" id="IPR045863">
    <property type="entry name" value="CorA_TM1_TM2"/>
</dbReference>
<keyword evidence="6" id="KW-0175">Coiled coil</keyword>
<evidence type="ECO:0000313" key="8">
    <source>
        <dbReference type="EMBL" id="RVD91473.1"/>
    </source>
</evidence>
<organism evidence="8 9">
    <name type="scientific">Tubulinosema ratisbonensis</name>
    <dbReference type="NCBI Taxonomy" id="291195"/>
    <lineage>
        <taxon>Eukaryota</taxon>
        <taxon>Fungi</taxon>
        <taxon>Fungi incertae sedis</taxon>
        <taxon>Microsporidia</taxon>
        <taxon>Tubulinosematoidea</taxon>
        <taxon>Tubulinosematidae</taxon>
        <taxon>Tubulinosema</taxon>
    </lineage>
</organism>